<feature type="compositionally biased region" description="Acidic residues" evidence="1">
    <location>
        <begin position="151"/>
        <end position="160"/>
    </location>
</feature>
<accession>A0A2G8KIB6</accession>
<feature type="compositionally biased region" description="Low complexity" evidence="1">
    <location>
        <begin position="87"/>
        <end position="99"/>
    </location>
</feature>
<organism evidence="3 4">
    <name type="scientific">Stichopus japonicus</name>
    <name type="common">Sea cucumber</name>
    <dbReference type="NCBI Taxonomy" id="307972"/>
    <lineage>
        <taxon>Eukaryota</taxon>
        <taxon>Metazoa</taxon>
        <taxon>Echinodermata</taxon>
        <taxon>Eleutherozoa</taxon>
        <taxon>Echinozoa</taxon>
        <taxon>Holothuroidea</taxon>
        <taxon>Aspidochirotacea</taxon>
        <taxon>Aspidochirotida</taxon>
        <taxon>Stichopodidae</taxon>
        <taxon>Apostichopus</taxon>
    </lineage>
</organism>
<comment type="caution">
    <text evidence="3">The sequence shown here is derived from an EMBL/GenBank/DDBJ whole genome shotgun (WGS) entry which is preliminary data.</text>
</comment>
<gene>
    <name evidence="3" type="ORF">BSL78_15398</name>
</gene>
<name>A0A2G8KIB6_STIJA</name>
<dbReference type="InterPro" id="IPR040219">
    <property type="entry name" value="KIAA1143-like"/>
</dbReference>
<dbReference type="PANTHER" id="PTHR31195:SF2">
    <property type="entry name" value="GEO02494P1"/>
    <property type="match status" value="1"/>
</dbReference>
<evidence type="ECO:0000313" key="4">
    <source>
        <dbReference type="Proteomes" id="UP000230750"/>
    </source>
</evidence>
<evidence type="ECO:0000256" key="1">
    <source>
        <dbReference type="SAM" id="MobiDB-lite"/>
    </source>
</evidence>
<feature type="region of interest" description="Disordered" evidence="1">
    <location>
        <begin position="25"/>
        <end position="160"/>
    </location>
</feature>
<keyword evidence="4" id="KW-1185">Reference proteome</keyword>
<feature type="compositionally biased region" description="Basic and acidic residues" evidence="1">
    <location>
        <begin position="64"/>
        <end position="86"/>
    </location>
</feature>
<dbReference type="OrthoDB" id="10043580at2759"/>
<dbReference type="PANTHER" id="PTHR31195">
    <property type="entry name" value="GEO02494P1"/>
    <property type="match status" value="1"/>
</dbReference>
<dbReference type="AlphaFoldDB" id="A0A2G8KIB6"/>
<dbReference type="STRING" id="307972.A0A2G8KIB6"/>
<protein>
    <recommendedName>
        <fullName evidence="2">DUF4604 domain-containing protein</fullName>
    </recommendedName>
</protein>
<feature type="compositionally biased region" description="Acidic residues" evidence="1">
    <location>
        <begin position="44"/>
        <end position="57"/>
    </location>
</feature>
<proteinExistence type="predicted"/>
<sequence length="160" mass="17936">MAGRGRQGVDYMKPKEPSFLTKFKREIGYKEGPTVNSKKANLPLDEDDDRPDADDEQPLVVVLKDGDLTKDEYEKHKTEKNDKTGDSDTSSSSLPGKLSFQKPSKRTNQESPGVQFGSSKKKKDKEKSKQQSSKQSSKSKKVKNESLLSFADEDDDDEET</sequence>
<evidence type="ECO:0000259" key="2">
    <source>
        <dbReference type="Pfam" id="PF15377"/>
    </source>
</evidence>
<dbReference type="Proteomes" id="UP000230750">
    <property type="component" value="Unassembled WGS sequence"/>
</dbReference>
<feature type="domain" description="DUF4604" evidence="2">
    <location>
        <begin position="9"/>
        <end position="154"/>
    </location>
</feature>
<dbReference type="Pfam" id="PF15377">
    <property type="entry name" value="DUF4604"/>
    <property type="match status" value="1"/>
</dbReference>
<dbReference type="InterPro" id="IPR027911">
    <property type="entry name" value="DUF4604"/>
</dbReference>
<evidence type="ECO:0000313" key="3">
    <source>
        <dbReference type="EMBL" id="PIK47729.1"/>
    </source>
</evidence>
<dbReference type="EMBL" id="MRZV01000562">
    <property type="protein sequence ID" value="PIK47729.1"/>
    <property type="molecule type" value="Genomic_DNA"/>
</dbReference>
<reference evidence="3 4" key="1">
    <citation type="journal article" date="2017" name="PLoS Biol.">
        <title>The sea cucumber genome provides insights into morphological evolution and visceral regeneration.</title>
        <authorList>
            <person name="Zhang X."/>
            <person name="Sun L."/>
            <person name="Yuan J."/>
            <person name="Sun Y."/>
            <person name="Gao Y."/>
            <person name="Zhang L."/>
            <person name="Li S."/>
            <person name="Dai H."/>
            <person name="Hamel J.F."/>
            <person name="Liu C."/>
            <person name="Yu Y."/>
            <person name="Liu S."/>
            <person name="Lin W."/>
            <person name="Guo K."/>
            <person name="Jin S."/>
            <person name="Xu P."/>
            <person name="Storey K.B."/>
            <person name="Huan P."/>
            <person name="Zhang T."/>
            <person name="Zhou Y."/>
            <person name="Zhang J."/>
            <person name="Lin C."/>
            <person name="Li X."/>
            <person name="Xing L."/>
            <person name="Huo D."/>
            <person name="Sun M."/>
            <person name="Wang L."/>
            <person name="Mercier A."/>
            <person name="Li F."/>
            <person name="Yang H."/>
            <person name="Xiang J."/>
        </authorList>
    </citation>
    <scope>NUCLEOTIDE SEQUENCE [LARGE SCALE GENOMIC DNA]</scope>
    <source>
        <strain evidence="3">Shaxun</strain>
        <tissue evidence="3">Muscle</tissue>
    </source>
</reference>